<protein>
    <submittedName>
        <fullName evidence="1">BrnT family toxin</fullName>
    </submittedName>
</protein>
<gene>
    <name evidence="1" type="ORF">CSW37_12660</name>
</gene>
<dbReference type="Proteomes" id="UP000288051">
    <property type="component" value="Unassembled WGS sequence"/>
</dbReference>
<sequence>MGFAWDEANTAHIARHGVRPQEVEEALTDPKRLVLRTRSQGGEERWAALGATEAGRVLFVVFTRREGRVRPITARDATLEEKRRYRRRGK</sequence>
<dbReference type="InterPro" id="IPR007460">
    <property type="entry name" value="BrnT_toxin"/>
</dbReference>
<proteinExistence type="predicted"/>
<dbReference type="InterPro" id="IPR038573">
    <property type="entry name" value="BrnT_sf"/>
</dbReference>
<evidence type="ECO:0000313" key="2">
    <source>
        <dbReference type="Proteomes" id="UP000288051"/>
    </source>
</evidence>
<dbReference type="Gene3D" id="3.10.450.530">
    <property type="entry name" value="Ribonuclease toxin, BrnT, of type II toxin-antitoxin system"/>
    <property type="match status" value="1"/>
</dbReference>
<evidence type="ECO:0000313" key="1">
    <source>
        <dbReference type="EMBL" id="RTH32110.1"/>
    </source>
</evidence>
<dbReference type="RefSeq" id="WP_038059317.1">
    <property type="nucleotide sequence ID" value="NZ_PELZ01000460.1"/>
</dbReference>
<comment type="caution">
    <text evidence="1">The sequence shown here is derived from an EMBL/GenBank/DDBJ whole genome shotgun (WGS) entry which is preliminary data.</text>
</comment>
<dbReference type="EMBL" id="PELZ01000460">
    <property type="protein sequence ID" value="RTH32110.1"/>
    <property type="molecule type" value="Genomic_DNA"/>
</dbReference>
<reference evidence="1 2" key="1">
    <citation type="journal article" date="2019" name="Extremophiles">
        <title>Biogeography of thermophiles and predominance of Thermus scotoductus in domestic water heaters.</title>
        <authorList>
            <person name="Wilpiszeski R.L."/>
            <person name="Zhang Z."/>
            <person name="House C.H."/>
        </authorList>
    </citation>
    <scope>NUCLEOTIDE SEQUENCE [LARGE SCALE GENOMIC DNA]</scope>
    <source>
        <strain evidence="1 2">24_S24</strain>
    </source>
</reference>
<dbReference type="Pfam" id="PF04365">
    <property type="entry name" value="BrnT_toxin"/>
    <property type="match status" value="1"/>
</dbReference>
<name>A0A430S8Q4_THESC</name>
<organism evidence="1 2">
    <name type="scientific">Thermus scotoductus</name>
    <dbReference type="NCBI Taxonomy" id="37636"/>
    <lineage>
        <taxon>Bacteria</taxon>
        <taxon>Thermotogati</taxon>
        <taxon>Deinococcota</taxon>
        <taxon>Deinococci</taxon>
        <taxon>Thermales</taxon>
        <taxon>Thermaceae</taxon>
        <taxon>Thermus</taxon>
    </lineage>
</organism>
<dbReference type="AlphaFoldDB" id="A0A430S8Q4"/>
<accession>A0A430S8Q4</accession>